<keyword evidence="2" id="KW-1185">Reference proteome</keyword>
<sequence>MKLYTLKRQFRGYKKGTQFYLIAESEFIGVKEFVLRTKDLKNSISVNESELIKNFFNKRNLFNDKLYSYSLRDKR</sequence>
<dbReference type="EMBL" id="PIQO01000005">
    <property type="protein sequence ID" value="PKR85368.1"/>
    <property type="molecule type" value="Genomic_DNA"/>
</dbReference>
<gene>
    <name evidence="1" type="ORF">CWO92_09255</name>
</gene>
<proteinExistence type="predicted"/>
<evidence type="ECO:0000313" key="2">
    <source>
        <dbReference type="Proteomes" id="UP000233440"/>
    </source>
</evidence>
<dbReference type="OrthoDB" id="2903733at2"/>
<evidence type="ECO:0000313" key="1">
    <source>
        <dbReference type="EMBL" id="PKR85368.1"/>
    </source>
</evidence>
<organism evidence="1 2">
    <name type="scientific">Heyndrickxia camelliae</name>
    <dbReference type="NCBI Taxonomy" id="1707093"/>
    <lineage>
        <taxon>Bacteria</taxon>
        <taxon>Bacillati</taxon>
        <taxon>Bacillota</taxon>
        <taxon>Bacilli</taxon>
        <taxon>Bacillales</taxon>
        <taxon>Bacillaceae</taxon>
        <taxon>Heyndrickxia</taxon>
    </lineage>
</organism>
<reference evidence="1 2" key="1">
    <citation type="submission" date="2017-11" db="EMBL/GenBank/DDBJ databases">
        <title>Bacillus camelliae sp. nov., isolated from pu'er tea.</title>
        <authorList>
            <person name="Niu L."/>
        </authorList>
    </citation>
    <scope>NUCLEOTIDE SEQUENCE [LARGE SCALE GENOMIC DNA]</scope>
    <source>
        <strain evidence="1 2">7578-1</strain>
    </source>
</reference>
<protein>
    <submittedName>
        <fullName evidence="1">Uncharacterized protein</fullName>
    </submittedName>
</protein>
<dbReference type="AlphaFoldDB" id="A0A2N3LL58"/>
<name>A0A2N3LL58_9BACI</name>
<accession>A0A2N3LL58</accession>
<comment type="caution">
    <text evidence="1">The sequence shown here is derived from an EMBL/GenBank/DDBJ whole genome shotgun (WGS) entry which is preliminary data.</text>
</comment>
<dbReference type="Proteomes" id="UP000233440">
    <property type="component" value="Unassembled WGS sequence"/>
</dbReference>